<comment type="caution">
    <text evidence="1">The sequence shown here is derived from an EMBL/GenBank/DDBJ whole genome shotgun (WGS) entry which is preliminary data.</text>
</comment>
<accession>A0A139XCQ0</accession>
<dbReference type="Gene3D" id="3.30.310.110">
    <property type="entry name" value="XisI-like"/>
    <property type="match status" value="1"/>
</dbReference>
<dbReference type="STRING" id="128403.WA1_21050"/>
<dbReference type="Proteomes" id="UP000076925">
    <property type="component" value="Unassembled WGS sequence"/>
</dbReference>
<evidence type="ECO:0000313" key="1">
    <source>
        <dbReference type="EMBL" id="KYC42455.1"/>
    </source>
</evidence>
<proteinExistence type="predicted"/>
<dbReference type="Pfam" id="PF08869">
    <property type="entry name" value="XisI"/>
    <property type="match status" value="1"/>
</dbReference>
<evidence type="ECO:0000313" key="2">
    <source>
        <dbReference type="Proteomes" id="UP000076925"/>
    </source>
</evidence>
<keyword evidence="2" id="KW-1185">Reference proteome</keyword>
<name>A0A139XCQ0_9CYAN</name>
<protein>
    <recommendedName>
        <fullName evidence="3">XisI protein</fullName>
    </recommendedName>
</protein>
<sequence>MEPQPSTSLTQHIQPNEMVPIEICQQAIIETLLESIPVNLIPDTLQVVSVFDRQRDRYQLLCQGWVKEEKRVFYPVIHIEIIHGKVWIQHNQSDLDIGEALSNHGIPKSQIVLGLYPPSIRQLNPTYAVQH</sequence>
<dbReference type="SUPFAM" id="SSF143847">
    <property type="entry name" value="XisI-like"/>
    <property type="match status" value="1"/>
</dbReference>
<dbReference type="AlphaFoldDB" id="A0A139XCQ0"/>
<dbReference type="OrthoDB" id="513812at2"/>
<dbReference type="RefSeq" id="WP_017747599.1">
    <property type="nucleotide sequence ID" value="NZ_KQ976354.1"/>
</dbReference>
<dbReference type="EMBL" id="ANNX02000020">
    <property type="protein sequence ID" value="KYC42455.1"/>
    <property type="molecule type" value="Genomic_DNA"/>
</dbReference>
<gene>
    <name evidence="1" type="ORF">WA1_21050</name>
</gene>
<organism evidence="1 2">
    <name type="scientific">Scytonema hofmannii PCC 7110</name>
    <dbReference type="NCBI Taxonomy" id="128403"/>
    <lineage>
        <taxon>Bacteria</taxon>
        <taxon>Bacillati</taxon>
        <taxon>Cyanobacteriota</taxon>
        <taxon>Cyanophyceae</taxon>
        <taxon>Nostocales</taxon>
        <taxon>Scytonemataceae</taxon>
        <taxon>Scytonema</taxon>
    </lineage>
</organism>
<evidence type="ECO:0008006" key="3">
    <source>
        <dbReference type="Google" id="ProtNLM"/>
    </source>
</evidence>
<dbReference type="InterPro" id="IPR035943">
    <property type="entry name" value="XisI-like_sf"/>
</dbReference>
<dbReference type="InterPro" id="IPR014968">
    <property type="entry name" value="XisI"/>
</dbReference>
<reference evidence="1 2" key="1">
    <citation type="journal article" date="2013" name="Genome Biol. Evol.">
        <title>Genomes of Stigonematalean cyanobacteria (subsection V) and the evolution of oxygenic photosynthesis from prokaryotes to plastids.</title>
        <authorList>
            <person name="Dagan T."/>
            <person name="Roettger M."/>
            <person name="Stucken K."/>
            <person name="Landan G."/>
            <person name="Koch R."/>
            <person name="Major P."/>
            <person name="Gould S.B."/>
            <person name="Goremykin V.V."/>
            <person name="Rippka R."/>
            <person name="Tandeau de Marsac N."/>
            <person name="Gugger M."/>
            <person name="Lockhart P.J."/>
            <person name="Allen J.F."/>
            <person name="Brune I."/>
            <person name="Maus I."/>
            <person name="Puhler A."/>
            <person name="Martin W.F."/>
        </authorList>
    </citation>
    <scope>NUCLEOTIDE SEQUENCE [LARGE SCALE GENOMIC DNA]</scope>
    <source>
        <strain evidence="1 2">PCC 7110</strain>
    </source>
</reference>